<dbReference type="Gene3D" id="1.10.287.130">
    <property type="match status" value="1"/>
</dbReference>
<dbReference type="EMBL" id="JAPFQL010000064">
    <property type="protein sequence ID" value="MDC5698371.1"/>
    <property type="molecule type" value="Genomic_DNA"/>
</dbReference>
<sequence>MKRLSVRLVLSHVLVAVLGAIATFLVVRQLAPSLFDEGMRRAGLGAGGPGQGSATLREEFASAVNQALVVGALAGAGVAAVVGIAASYRLVRPLGMVRVATRAMARGRYDVPVPKPQETELAELAEDVNTLGRGLADAETRRVRLLGEVGHEMRTPLTVIDGFVEAMIDGVLPASTEQLGRVSEEVRRLRRLSEDLSTLSRAEEGRLELVLGRVELGSLVKAAADRLRPQAEDAGLRLLLETEAGPMDVVADADRLAQVVTNLLGNAIRATDRGGEVRVACRREGRFAVVEVADSGEGLEPTELAHVFERFYRVPGRRVAKHETGSGIGLTIARGIMREHGGDLTGRSPGRGRGATFTARIPLA</sequence>
<evidence type="ECO:0000259" key="12">
    <source>
        <dbReference type="PROSITE" id="PS50885"/>
    </source>
</evidence>
<gene>
    <name evidence="13" type="ORF">OO014_14020</name>
</gene>
<evidence type="ECO:0000313" key="13">
    <source>
        <dbReference type="EMBL" id="MDC5698371.1"/>
    </source>
</evidence>
<evidence type="ECO:0000313" key="14">
    <source>
        <dbReference type="Proteomes" id="UP001150259"/>
    </source>
</evidence>
<dbReference type="InterPro" id="IPR036097">
    <property type="entry name" value="HisK_dim/P_sf"/>
</dbReference>
<dbReference type="Pfam" id="PF00672">
    <property type="entry name" value="HAMP"/>
    <property type="match status" value="1"/>
</dbReference>
<accession>A0ABT5GKZ2</accession>
<reference evidence="13 14" key="1">
    <citation type="submission" date="2022-11" db="EMBL/GenBank/DDBJ databases">
        <title>Anaerobic phenanthrene biodegradation by a DNRA strain PheN6.</title>
        <authorList>
            <person name="Zhang Z."/>
        </authorList>
    </citation>
    <scope>NUCLEOTIDE SEQUENCE [LARGE SCALE GENOMIC DNA]</scope>
    <source>
        <strain evidence="13 14">PheN6</strain>
    </source>
</reference>
<proteinExistence type="predicted"/>
<dbReference type="CDD" id="cd00075">
    <property type="entry name" value="HATPase"/>
    <property type="match status" value="1"/>
</dbReference>
<dbReference type="Proteomes" id="UP001150259">
    <property type="component" value="Unassembled WGS sequence"/>
</dbReference>
<dbReference type="RefSeq" id="WP_272462945.1">
    <property type="nucleotide sequence ID" value="NZ_JAPFQL010000064.1"/>
</dbReference>
<keyword evidence="5" id="KW-0808">Transferase</keyword>
<dbReference type="PROSITE" id="PS50109">
    <property type="entry name" value="HIS_KIN"/>
    <property type="match status" value="1"/>
</dbReference>
<evidence type="ECO:0000256" key="1">
    <source>
        <dbReference type="ARBA" id="ARBA00000085"/>
    </source>
</evidence>
<protein>
    <recommendedName>
        <fullName evidence="3">histidine kinase</fullName>
        <ecNumber evidence="3">2.7.13.3</ecNumber>
    </recommendedName>
</protein>
<dbReference type="InterPro" id="IPR003661">
    <property type="entry name" value="HisK_dim/P_dom"/>
</dbReference>
<comment type="caution">
    <text evidence="13">The sequence shown here is derived from an EMBL/GenBank/DDBJ whole genome shotgun (WGS) entry which is preliminary data.</text>
</comment>
<dbReference type="Pfam" id="PF02518">
    <property type="entry name" value="HATPase_c"/>
    <property type="match status" value="1"/>
</dbReference>
<evidence type="ECO:0000259" key="11">
    <source>
        <dbReference type="PROSITE" id="PS50109"/>
    </source>
</evidence>
<dbReference type="PROSITE" id="PS50885">
    <property type="entry name" value="HAMP"/>
    <property type="match status" value="1"/>
</dbReference>
<dbReference type="Pfam" id="PF00512">
    <property type="entry name" value="HisKA"/>
    <property type="match status" value="1"/>
</dbReference>
<evidence type="ECO:0000256" key="7">
    <source>
        <dbReference type="ARBA" id="ARBA00022777"/>
    </source>
</evidence>
<evidence type="ECO:0000256" key="10">
    <source>
        <dbReference type="SAM" id="Phobius"/>
    </source>
</evidence>
<evidence type="ECO:0000256" key="5">
    <source>
        <dbReference type="ARBA" id="ARBA00022679"/>
    </source>
</evidence>
<dbReference type="Gene3D" id="3.30.565.10">
    <property type="entry name" value="Histidine kinase-like ATPase, C-terminal domain"/>
    <property type="match status" value="1"/>
</dbReference>
<comment type="subcellular location">
    <subcellularLocation>
        <location evidence="2">Cell membrane</location>
    </subcellularLocation>
</comment>
<dbReference type="SMART" id="SM00304">
    <property type="entry name" value="HAMP"/>
    <property type="match status" value="1"/>
</dbReference>
<dbReference type="Gene3D" id="6.10.340.10">
    <property type="match status" value="1"/>
</dbReference>
<dbReference type="CDD" id="cd00082">
    <property type="entry name" value="HisKA"/>
    <property type="match status" value="1"/>
</dbReference>
<name>A0ABT5GKZ2_9MICO</name>
<dbReference type="SMART" id="SM00387">
    <property type="entry name" value="HATPase_c"/>
    <property type="match status" value="1"/>
</dbReference>
<dbReference type="PANTHER" id="PTHR43547">
    <property type="entry name" value="TWO-COMPONENT HISTIDINE KINASE"/>
    <property type="match status" value="1"/>
</dbReference>
<dbReference type="PANTHER" id="PTHR43547:SF2">
    <property type="entry name" value="HYBRID SIGNAL TRANSDUCTION HISTIDINE KINASE C"/>
    <property type="match status" value="1"/>
</dbReference>
<feature type="domain" description="Histidine kinase" evidence="11">
    <location>
        <begin position="148"/>
        <end position="364"/>
    </location>
</feature>
<dbReference type="InterPro" id="IPR003660">
    <property type="entry name" value="HAMP_dom"/>
</dbReference>
<dbReference type="InterPro" id="IPR003594">
    <property type="entry name" value="HATPase_dom"/>
</dbReference>
<dbReference type="SUPFAM" id="SSF47384">
    <property type="entry name" value="Homodimeric domain of signal transducing histidine kinase"/>
    <property type="match status" value="1"/>
</dbReference>
<keyword evidence="8 10" id="KW-1133">Transmembrane helix</keyword>
<evidence type="ECO:0000256" key="8">
    <source>
        <dbReference type="ARBA" id="ARBA00022989"/>
    </source>
</evidence>
<feature type="transmembrane region" description="Helical" evidence="10">
    <location>
        <begin position="67"/>
        <end position="88"/>
    </location>
</feature>
<keyword evidence="6 10" id="KW-0812">Transmembrane</keyword>
<dbReference type="SUPFAM" id="SSF158472">
    <property type="entry name" value="HAMP domain-like"/>
    <property type="match status" value="1"/>
</dbReference>
<evidence type="ECO:0000256" key="4">
    <source>
        <dbReference type="ARBA" id="ARBA00022553"/>
    </source>
</evidence>
<dbReference type="SMART" id="SM00388">
    <property type="entry name" value="HisKA"/>
    <property type="match status" value="1"/>
</dbReference>
<evidence type="ECO:0000256" key="6">
    <source>
        <dbReference type="ARBA" id="ARBA00022692"/>
    </source>
</evidence>
<dbReference type="EC" id="2.7.13.3" evidence="3"/>
<feature type="domain" description="HAMP" evidence="12">
    <location>
        <begin position="88"/>
        <end position="140"/>
    </location>
</feature>
<keyword evidence="4" id="KW-0597">Phosphoprotein</keyword>
<keyword evidence="14" id="KW-1185">Reference proteome</keyword>
<dbReference type="SUPFAM" id="SSF55874">
    <property type="entry name" value="ATPase domain of HSP90 chaperone/DNA topoisomerase II/histidine kinase"/>
    <property type="match status" value="1"/>
</dbReference>
<dbReference type="CDD" id="cd06225">
    <property type="entry name" value="HAMP"/>
    <property type="match status" value="1"/>
</dbReference>
<evidence type="ECO:0000256" key="2">
    <source>
        <dbReference type="ARBA" id="ARBA00004236"/>
    </source>
</evidence>
<dbReference type="PRINTS" id="PR00344">
    <property type="entry name" value="BCTRLSENSOR"/>
</dbReference>
<comment type="catalytic activity">
    <reaction evidence="1">
        <text>ATP + protein L-histidine = ADP + protein N-phospho-L-histidine.</text>
        <dbReference type="EC" id="2.7.13.3"/>
    </reaction>
</comment>
<feature type="transmembrane region" description="Helical" evidence="10">
    <location>
        <begin position="12"/>
        <end position="31"/>
    </location>
</feature>
<keyword evidence="9" id="KW-0902">Two-component regulatory system</keyword>
<organism evidence="13 14">
    <name type="scientific">Intrasporangium calvum</name>
    <dbReference type="NCBI Taxonomy" id="53358"/>
    <lineage>
        <taxon>Bacteria</taxon>
        <taxon>Bacillati</taxon>
        <taxon>Actinomycetota</taxon>
        <taxon>Actinomycetes</taxon>
        <taxon>Micrococcales</taxon>
        <taxon>Intrasporangiaceae</taxon>
        <taxon>Intrasporangium</taxon>
    </lineage>
</organism>
<evidence type="ECO:0000256" key="9">
    <source>
        <dbReference type="ARBA" id="ARBA00023012"/>
    </source>
</evidence>
<keyword evidence="10" id="KW-0472">Membrane</keyword>
<dbReference type="InterPro" id="IPR036890">
    <property type="entry name" value="HATPase_C_sf"/>
</dbReference>
<evidence type="ECO:0000256" key="3">
    <source>
        <dbReference type="ARBA" id="ARBA00012438"/>
    </source>
</evidence>
<dbReference type="GO" id="GO:0016301">
    <property type="term" value="F:kinase activity"/>
    <property type="evidence" value="ECO:0007669"/>
    <property type="project" value="UniProtKB-KW"/>
</dbReference>
<dbReference type="InterPro" id="IPR005467">
    <property type="entry name" value="His_kinase_dom"/>
</dbReference>
<keyword evidence="7 13" id="KW-0418">Kinase</keyword>
<dbReference type="InterPro" id="IPR004358">
    <property type="entry name" value="Sig_transdc_His_kin-like_C"/>
</dbReference>